<keyword evidence="5" id="KW-0804">Transcription</keyword>
<dbReference type="Pfam" id="PF04542">
    <property type="entry name" value="Sigma70_r2"/>
    <property type="match status" value="1"/>
</dbReference>
<name>A0A941IYQ4_9BACT</name>
<dbReference type="RefSeq" id="WP_212190673.1">
    <property type="nucleotide sequence ID" value="NZ_JAGTAR010000014.1"/>
</dbReference>
<comment type="similarity">
    <text evidence="1">Belongs to the sigma-70 factor family. ECF subfamily.</text>
</comment>
<accession>A0A941IYQ4</accession>
<gene>
    <name evidence="8" type="ORF">KDU71_10745</name>
</gene>
<reference evidence="8" key="1">
    <citation type="journal article" date="2018" name="Int. J. Syst. Evol. Microbiol.">
        <title>Carboxylicivirga sediminis sp. nov., isolated from coastal sediment.</title>
        <authorList>
            <person name="Wang F.Q."/>
            <person name="Ren L.H."/>
            <person name="Zou R.J."/>
            <person name="Sun Y.Z."/>
            <person name="Liu X.J."/>
            <person name="Jiang F."/>
            <person name="Liu L.J."/>
        </authorList>
    </citation>
    <scope>NUCLEOTIDE SEQUENCE</scope>
    <source>
        <strain evidence="8">JR1</strain>
    </source>
</reference>
<keyword evidence="9" id="KW-1185">Reference proteome</keyword>
<evidence type="ECO:0000256" key="2">
    <source>
        <dbReference type="ARBA" id="ARBA00023015"/>
    </source>
</evidence>
<dbReference type="SUPFAM" id="SSF88946">
    <property type="entry name" value="Sigma2 domain of RNA polymerase sigma factors"/>
    <property type="match status" value="1"/>
</dbReference>
<dbReference type="GO" id="GO:0003677">
    <property type="term" value="F:DNA binding"/>
    <property type="evidence" value="ECO:0007669"/>
    <property type="project" value="UniProtKB-KW"/>
</dbReference>
<dbReference type="InterPro" id="IPR014284">
    <property type="entry name" value="RNA_pol_sigma-70_dom"/>
</dbReference>
<dbReference type="SUPFAM" id="SSF88659">
    <property type="entry name" value="Sigma3 and sigma4 domains of RNA polymerase sigma factors"/>
    <property type="match status" value="1"/>
</dbReference>
<dbReference type="InterPro" id="IPR013249">
    <property type="entry name" value="RNA_pol_sigma70_r4_t2"/>
</dbReference>
<dbReference type="GO" id="GO:0016987">
    <property type="term" value="F:sigma factor activity"/>
    <property type="evidence" value="ECO:0007669"/>
    <property type="project" value="UniProtKB-KW"/>
</dbReference>
<dbReference type="EMBL" id="JAGTAR010000014">
    <property type="protein sequence ID" value="MBR8536037.1"/>
    <property type="molecule type" value="Genomic_DNA"/>
</dbReference>
<organism evidence="8 9">
    <name type="scientific">Carboxylicivirga sediminis</name>
    <dbReference type="NCBI Taxonomy" id="2006564"/>
    <lineage>
        <taxon>Bacteria</taxon>
        <taxon>Pseudomonadati</taxon>
        <taxon>Bacteroidota</taxon>
        <taxon>Bacteroidia</taxon>
        <taxon>Marinilabiliales</taxon>
        <taxon>Marinilabiliaceae</taxon>
        <taxon>Carboxylicivirga</taxon>
    </lineage>
</organism>
<dbReference type="PANTHER" id="PTHR43133">
    <property type="entry name" value="RNA POLYMERASE ECF-TYPE SIGMA FACTO"/>
    <property type="match status" value="1"/>
</dbReference>
<feature type="domain" description="RNA polymerase sigma factor 70 region 4 type 2" evidence="7">
    <location>
        <begin position="124"/>
        <end position="175"/>
    </location>
</feature>
<keyword evidence="2" id="KW-0805">Transcription regulation</keyword>
<evidence type="ECO:0000313" key="8">
    <source>
        <dbReference type="EMBL" id="MBR8536037.1"/>
    </source>
</evidence>
<dbReference type="InterPro" id="IPR013325">
    <property type="entry name" value="RNA_pol_sigma_r2"/>
</dbReference>
<dbReference type="InterPro" id="IPR039425">
    <property type="entry name" value="RNA_pol_sigma-70-like"/>
</dbReference>
<comment type="caution">
    <text evidence="8">The sequence shown here is derived from an EMBL/GenBank/DDBJ whole genome shotgun (WGS) entry which is preliminary data.</text>
</comment>
<protein>
    <submittedName>
        <fullName evidence="8">Sigma-70 family RNA polymerase sigma factor</fullName>
    </submittedName>
</protein>
<reference evidence="8" key="2">
    <citation type="submission" date="2021-04" db="EMBL/GenBank/DDBJ databases">
        <authorList>
            <person name="Zhang T."/>
            <person name="Zhang Y."/>
            <person name="Lu D."/>
            <person name="Zuo D."/>
            <person name="Du Z."/>
        </authorList>
    </citation>
    <scope>NUCLEOTIDE SEQUENCE</scope>
    <source>
        <strain evidence="8">JR1</strain>
    </source>
</reference>
<sequence length="191" mass="22388">MSDPNDIKLIKLVRAGDVSAFAQIIDKYQHMAYTLANSIVKNHQEAEEVAQDAFFKAYKSLDKFKGDAEFSTWLYRIIYNTAISKIRSRKAETITLESQEVDKQNTFNFADNLHRLERQERKVILKKALKELKEEDAFIIILYYYKEHSIEEIEKATGLSKSNIKVKLHRGRKQLQQTLEQLLRTELKSFI</sequence>
<evidence type="ECO:0000259" key="7">
    <source>
        <dbReference type="Pfam" id="PF08281"/>
    </source>
</evidence>
<dbReference type="PANTHER" id="PTHR43133:SF8">
    <property type="entry name" value="RNA POLYMERASE SIGMA FACTOR HI_1459-RELATED"/>
    <property type="match status" value="1"/>
</dbReference>
<dbReference type="Pfam" id="PF08281">
    <property type="entry name" value="Sigma70_r4_2"/>
    <property type="match status" value="1"/>
</dbReference>
<dbReference type="Proteomes" id="UP000679220">
    <property type="component" value="Unassembled WGS sequence"/>
</dbReference>
<evidence type="ECO:0000256" key="1">
    <source>
        <dbReference type="ARBA" id="ARBA00010641"/>
    </source>
</evidence>
<dbReference type="GO" id="GO:0006352">
    <property type="term" value="P:DNA-templated transcription initiation"/>
    <property type="evidence" value="ECO:0007669"/>
    <property type="project" value="InterPro"/>
</dbReference>
<dbReference type="NCBIfam" id="TIGR02937">
    <property type="entry name" value="sigma70-ECF"/>
    <property type="match status" value="1"/>
</dbReference>
<dbReference type="InterPro" id="IPR007627">
    <property type="entry name" value="RNA_pol_sigma70_r2"/>
</dbReference>
<evidence type="ECO:0000313" key="9">
    <source>
        <dbReference type="Proteomes" id="UP000679220"/>
    </source>
</evidence>
<dbReference type="AlphaFoldDB" id="A0A941IYQ4"/>
<evidence type="ECO:0000259" key="6">
    <source>
        <dbReference type="Pfam" id="PF04542"/>
    </source>
</evidence>
<keyword evidence="3" id="KW-0731">Sigma factor</keyword>
<feature type="domain" description="RNA polymerase sigma-70 region 2" evidence="6">
    <location>
        <begin position="25"/>
        <end position="90"/>
    </location>
</feature>
<proteinExistence type="inferred from homology"/>
<keyword evidence="4" id="KW-0238">DNA-binding</keyword>
<dbReference type="InterPro" id="IPR013324">
    <property type="entry name" value="RNA_pol_sigma_r3/r4-like"/>
</dbReference>
<dbReference type="CDD" id="cd06171">
    <property type="entry name" value="Sigma70_r4"/>
    <property type="match status" value="1"/>
</dbReference>
<evidence type="ECO:0000256" key="5">
    <source>
        <dbReference type="ARBA" id="ARBA00023163"/>
    </source>
</evidence>
<dbReference type="Gene3D" id="1.10.1740.10">
    <property type="match status" value="1"/>
</dbReference>
<evidence type="ECO:0000256" key="3">
    <source>
        <dbReference type="ARBA" id="ARBA00023082"/>
    </source>
</evidence>
<dbReference type="InterPro" id="IPR036388">
    <property type="entry name" value="WH-like_DNA-bd_sf"/>
</dbReference>
<dbReference type="Gene3D" id="1.10.10.10">
    <property type="entry name" value="Winged helix-like DNA-binding domain superfamily/Winged helix DNA-binding domain"/>
    <property type="match status" value="1"/>
</dbReference>
<evidence type="ECO:0000256" key="4">
    <source>
        <dbReference type="ARBA" id="ARBA00023125"/>
    </source>
</evidence>